<keyword evidence="3" id="KW-1185">Reference proteome</keyword>
<dbReference type="AlphaFoldDB" id="A0A150GHS9"/>
<sequence length="77" mass="7740">MLRWLMEEGCPVGDYGAAREAAAQRKHSVRPEVLQLLEGHRLAQQQQQAAAEAAGAGNGGGSGTSSGKGVAAGAAVP</sequence>
<accession>A0A150GHS9</accession>
<feature type="compositionally biased region" description="Gly residues" evidence="1">
    <location>
        <begin position="56"/>
        <end position="66"/>
    </location>
</feature>
<organism evidence="2 3">
    <name type="scientific">Gonium pectorale</name>
    <name type="common">Green alga</name>
    <dbReference type="NCBI Taxonomy" id="33097"/>
    <lineage>
        <taxon>Eukaryota</taxon>
        <taxon>Viridiplantae</taxon>
        <taxon>Chlorophyta</taxon>
        <taxon>core chlorophytes</taxon>
        <taxon>Chlorophyceae</taxon>
        <taxon>CS clade</taxon>
        <taxon>Chlamydomonadales</taxon>
        <taxon>Volvocaceae</taxon>
        <taxon>Gonium</taxon>
    </lineage>
</organism>
<feature type="region of interest" description="Disordered" evidence="1">
    <location>
        <begin position="44"/>
        <end position="77"/>
    </location>
</feature>
<feature type="compositionally biased region" description="Low complexity" evidence="1">
    <location>
        <begin position="44"/>
        <end position="55"/>
    </location>
</feature>
<comment type="caution">
    <text evidence="2">The sequence shown here is derived from an EMBL/GenBank/DDBJ whole genome shotgun (WGS) entry which is preliminary data.</text>
</comment>
<dbReference type="Proteomes" id="UP000075714">
    <property type="component" value="Unassembled WGS sequence"/>
</dbReference>
<gene>
    <name evidence="2" type="ORF">GPECTOR_22g961</name>
</gene>
<evidence type="ECO:0000313" key="2">
    <source>
        <dbReference type="EMBL" id="KXZ49367.1"/>
    </source>
</evidence>
<proteinExistence type="predicted"/>
<name>A0A150GHS9_GONPE</name>
<protein>
    <submittedName>
        <fullName evidence="2">Uncharacterized protein</fullName>
    </submittedName>
</protein>
<dbReference type="EMBL" id="LSYV01000023">
    <property type="protein sequence ID" value="KXZ49367.1"/>
    <property type="molecule type" value="Genomic_DNA"/>
</dbReference>
<reference evidence="3" key="1">
    <citation type="journal article" date="2016" name="Nat. Commun.">
        <title>The Gonium pectorale genome demonstrates co-option of cell cycle regulation during the evolution of multicellularity.</title>
        <authorList>
            <person name="Hanschen E.R."/>
            <person name="Marriage T.N."/>
            <person name="Ferris P.J."/>
            <person name="Hamaji T."/>
            <person name="Toyoda A."/>
            <person name="Fujiyama A."/>
            <person name="Neme R."/>
            <person name="Noguchi H."/>
            <person name="Minakuchi Y."/>
            <person name="Suzuki M."/>
            <person name="Kawai-Toyooka H."/>
            <person name="Smith D.R."/>
            <person name="Sparks H."/>
            <person name="Anderson J."/>
            <person name="Bakaric R."/>
            <person name="Luria V."/>
            <person name="Karger A."/>
            <person name="Kirschner M.W."/>
            <person name="Durand P.M."/>
            <person name="Michod R.E."/>
            <person name="Nozaki H."/>
            <person name="Olson B.J."/>
        </authorList>
    </citation>
    <scope>NUCLEOTIDE SEQUENCE [LARGE SCALE GENOMIC DNA]</scope>
    <source>
        <strain evidence="3">NIES-2863</strain>
    </source>
</reference>
<evidence type="ECO:0000256" key="1">
    <source>
        <dbReference type="SAM" id="MobiDB-lite"/>
    </source>
</evidence>
<feature type="compositionally biased region" description="Low complexity" evidence="1">
    <location>
        <begin position="67"/>
        <end position="77"/>
    </location>
</feature>
<evidence type="ECO:0000313" key="3">
    <source>
        <dbReference type="Proteomes" id="UP000075714"/>
    </source>
</evidence>